<dbReference type="RefSeq" id="WP_003323117.1">
    <property type="nucleotide sequence ID" value="NZ_ALPT02000031.1"/>
</dbReference>
<dbReference type="PROSITE" id="PS51194">
    <property type="entry name" value="HELICASE_CTER"/>
    <property type="match status" value="1"/>
</dbReference>
<dbReference type="CDD" id="cd18012">
    <property type="entry name" value="DEXQc_arch_SWI2_SNF2"/>
    <property type="match status" value="1"/>
</dbReference>
<feature type="domain" description="Helicase C-terminal" evidence="3">
    <location>
        <begin position="827"/>
        <end position="987"/>
    </location>
</feature>
<protein>
    <submittedName>
        <fullName evidence="4">Helicase SNF2</fullName>
    </submittedName>
</protein>
<reference evidence="5 7" key="2">
    <citation type="submission" date="2014-01" db="EMBL/GenBank/DDBJ databases">
        <title>Draft genome sequencing of Bacillus alcalophilus CGMCC 1.3604.</title>
        <authorList>
            <person name="Yang J."/>
            <person name="Diao L."/>
            <person name="Yang S."/>
        </authorList>
    </citation>
    <scope>NUCLEOTIDE SEQUENCE [LARGE SCALE GENOMIC DNA]</scope>
    <source>
        <strain evidence="5 7">CGMCC 1.3604</strain>
    </source>
</reference>
<name>A0A094YV26_ALKAL</name>
<dbReference type="EMBL" id="ALPT02000031">
    <property type="protein sequence ID" value="KGA97367.1"/>
    <property type="molecule type" value="Genomic_DNA"/>
</dbReference>
<dbReference type="GO" id="GO:0016787">
    <property type="term" value="F:hydrolase activity"/>
    <property type="evidence" value="ECO:0007669"/>
    <property type="project" value="UniProtKB-KW"/>
</dbReference>
<dbReference type="Gene3D" id="3.40.50.10810">
    <property type="entry name" value="Tandem AAA-ATPase domain"/>
    <property type="match status" value="1"/>
</dbReference>
<dbReference type="InterPro" id="IPR022138">
    <property type="entry name" value="DUF3670"/>
</dbReference>
<dbReference type="InterPro" id="IPR038718">
    <property type="entry name" value="SNF2-like_sf"/>
</dbReference>
<dbReference type="Pfam" id="PF00271">
    <property type="entry name" value="Helicase_C"/>
    <property type="match status" value="1"/>
</dbReference>
<evidence type="ECO:0000256" key="1">
    <source>
        <dbReference type="ARBA" id="ARBA00022801"/>
    </source>
</evidence>
<dbReference type="STRING" id="1218173.BALCAV_0210685"/>
<dbReference type="Pfam" id="PF12419">
    <property type="entry name" value="DUF3670"/>
    <property type="match status" value="1"/>
</dbReference>
<keyword evidence="4" id="KW-0347">Helicase</keyword>
<dbReference type="PROSITE" id="PS51192">
    <property type="entry name" value="HELICASE_ATP_BIND_1"/>
    <property type="match status" value="1"/>
</dbReference>
<keyword evidence="4" id="KW-0547">Nucleotide-binding</keyword>
<dbReference type="CDD" id="cd18793">
    <property type="entry name" value="SF2_C_SNF"/>
    <property type="match status" value="1"/>
</dbReference>
<dbReference type="InterPro" id="IPR001650">
    <property type="entry name" value="Helicase_C-like"/>
</dbReference>
<dbReference type="InterPro" id="IPR014001">
    <property type="entry name" value="Helicase_ATP-bd"/>
</dbReference>
<dbReference type="GO" id="GO:0005524">
    <property type="term" value="F:ATP binding"/>
    <property type="evidence" value="ECO:0007669"/>
    <property type="project" value="InterPro"/>
</dbReference>
<organism evidence="4 6">
    <name type="scientific">Alkalihalobacillus alcalophilus ATCC 27647 = CGMCC 1.3604</name>
    <dbReference type="NCBI Taxonomy" id="1218173"/>
    <lineage>
        <taxon>Bacteria</taxon>
        <taxon>Bacillati</taxon>
        <taxon>Bacillota</taxon>
        <taxon>Bacilli</taxon>
        <taxon>Bacillales</taxon>
        <taxon>Bacillaceae</taxon>
        <taxon>Alkalihalobacillus</taxon>
    </lineage>
</organism>
<dbReference type="PANTHER" id="PTHR10799">
    <property type="entry name" value="SNF2/RAD54 HELICASE FAMILY"/>
    <property type="match status" value="1"/>
</dbReference>
<feature type="domain" description="Helicase ATP-binding" evidence="2">
    <location>
        <begin position="536"/>
        <end position="701"/>
    </location>
</feature>
<dbReference type="eggNOG" id="COG0553">
    <property type="taxonomic scope" value="Bacteria"/>
</dbReference>
<evidence type="ECO:0000313" key="4">
    <source>
        <dbReference type="EMBL" id="KGA97367.1"/>
    </source>
</evidence>
<dbReference type="FunFam" id="3.40.50.300:FF:000533">
    <property type="entry name" value="Helicase, Snf2 family"/>
    <property type="match status" value="1"/>
</dbReference>
<keyword evidence="6" id="KW-1185">Reference proteome</keyword>
<evidence type="ECO:0000259" key="2">
    <source>
        <dbReference type="PROSITE" id="PS51192"/>
    </source>
</evidence>
<dbReference type="GO" id="GO:0004386">
    <property type="term" value="F:helicase activity"/>
    <property type="evidence" value="ECO:0007669"/>
    <property type="project" value="UniProtKB-KW"/>
</dbReference>
<dbReference type="Pfam" id="PF00176">
    <property type="entry name" value="SNF2-rel_dom"/>
    <property type="match status" value="1"/>
</dbReference>
<dbReference type="SUPFAM" id="SSF52540">
    <property type="entry name" value="P-loop containing nucleoside triphosphate hydrolases"/>
    <property type="match status" value="2"/>
</dbReference>
<sequence>MNEPIIVHGGWFGDYFFIWGEQKPKSRYDQIVNFQYPFLYDPFELKLALFRHDKLSFYGTFIEIEKAVIDVPLVNRTFQSLAGEATIYQAQEQMKNYSFPIQGIRFSTEEVVDYWLVFEQWKKENDLLIAPDLLFWLDLFKEVREQIYLGHFAPTSFAKWQLRPFPFESWVEVVPPSSVQLRTSSSFVKREQEELTIRKQIQLAVDNLADTAIRFLMKEDQVSSYYQSWKEALSPKWGQLVDTLIENKQLEPTISTKSLQEQMGTIERPPFKSGIILKEPTDIHSAWQVHLCVVDRKQPNLIVEMEALSLGEHPWISNPIPLLKQDLQELKKKIPLLTELSLASPSIPIEAEQAYALYTEYDQDVEDIGFQLIVPSSLQQKKSLKVELQFDSQIGQKSNSDPFVDWQSLAQFSFEVAIGDVTLTEQEFKQYVHNEDPFIYTNGQWIAWDRSLAKKLRTYLDQVSKNSSYLDAWLLSEQKERLPDDLSDIDFEVNWDKRMTETLIQLYQQKPKNIELPSTFHGSLRSYQLEGASWLFQLRRAGFGGCLADDMGLGKSIQTIVYLLYVLEQNEKDKQKKRPFLLICPTSLIYNWIKECETFAPSLKIFTHHGSARLEDDSSNWEQYDLIITSYQMAVRDQVLLSQYEWNSLILDEAQHIKNIETKQRRTMKSIQAKHRIALTGTPIENKLRELWSLMDVLIPGYLGNHQRFQRNYIQPIEKNRDEKKLKQLQHLIFPFILRRKKSDEHLQLGLPEKSEKVHQVPLSVEQAILYQMIVDQLIGKLDEINSFERRALILKSLTKLKQICNHPAHFLKDRNYQEHDSEKWNHFISLVKEIANKKEKVLIFTQYKEMGMIMSDALNELFNQEIPFLHGSLSRAKRQDAIKYFQENEEVPAFILSLKAGGVGLNLTAATHVIHYDRWWNPAVENQATDRAFRIGQTSDVTVHKFITKGTLEERIDKLIMQKQGLAEQILSVSEQRVTELTNDEITELIQLTTN</sequence>
<proteinExistence type="predicted"/>
<dbReference type="EMBL" id="JALP01000225">
    <property type="protein sequence ID" value="THG89490.1"/>
    <property type="molecule type" value="Genomic_DNA"/>
</dbReference>
<dbReference type="Proteomes" id="UP000297014">
    <property type="component" value="Unassembled WGS sequence"/>
</dbReference>
<evidence type="ECO:0000259" key="3">
    <source>
        <dbReference type="PROSITE" id="PS51194"/>
    </source>
</evidence>
<evidence type="ECO:0000313" key="5">
    <source>
        <dbReference type="EMBL" id="THG89490.1"/>
    </source>
</evidence>
<keyword evidence="1" id="KW-0378">Hydrolase</keyword>
<evidence type="ECO:0000313" key="6">
    <source>
        <dbReference type="Proteomes" id="UP000002754"/>
    </source>
</evidence>
<dbReference type="InterPro" id="IPR049730">
    <property type="entry name" value="SNF2/RAD54-like_C"/>
</dbReference>
<dbReference type="InterPro" id="IPR000330">
    <property type="entry name" value="SNF2_N"/>
</dbReference>
<dbReference type="AlphaFoldDB" id="A0A094YV26"/>
<dbReference type="SMART" id="SM00487">
    <property type="entry name" value="DEXDc"/>
    <property type="match status" value="1"/>
</dbReference>
<keyword evidence="4" id="KW-0067">ATP-binding</keyword>
<evidence type="ECO:0000313" key="7">
    <source>
        <dbReference type="Proteomes" id="UP000297014"/>
    </source>
</evidence>
<dbReference type="SMART" id="SM00490">
    <property type="entry name" value="HELICc"/>
    <property type="match status" value="1"/>
</dbReference>
<reference evidence="4 6" key="1">
    <citation type="journal article" date="2014" name="Genome Announc.">
        <title>Draft Genome Sequence of Bacillus alcalophilus AV1934, a Classic Alkaliphile Isolated from Human Feces in 1934.</title>
        <authorList>
            <person name="Attie O."/>
            <person name="Jayaprakash A."/>
            <person name="Shah H."/>
            <person name="Paulsen I.T."/>
            <person name="Morino M."/>
            <person name="Takahashi Y."/>
            <person name="Narumi I."/>
            <person name="Sachidanandam R."/>
            <person name="Satoh K."/>
            <person name="Ito M."/>
            <person name="Krulwich T.A."/>
        </authorList>
    </citation>
    <scope>NUCLEOTIDE SEQUENCE [LARGE SCALE GENOMIC DNA]</scope>
    <source>
        <strain evidence="4 6">AV1934</strain>
    </source>
</reference>
<comment type="caution">
    <text evidence="4">The sequence shown here is derived from an EMBL/GenBank/DDBJ whole genome shotgun (WGS) entry which is preliminary data.</text>
</comment>
<dbReference type="Proteomes" id="UP000002754">
    <property type="component" value="Unassembled WGS sequence"/>
</dbReference>
<dbReference type="OrthoDB" id="9760715at2"/>
<accession>A0A094YV26</accession>
<gene>
    <name evidence="5" type="ORF">AJ85_17385</name>
    <name evidence="4" type="ORF">BALCAV_0210685</name>
</gene>
<dbReference type="InterPro" id="IPR027417">
    <property type="entry name" value="P-loop_NTPase"/>
</dbReference>
<dbReference type="Gene3D" id="3.40.50.300">
    <property type="entry name" value="P-loop containing nucleotide triphosphate hydrolases"/>
    <property type="match status" value="1"/>
</dbReference>